<organism evidence="1">
    <name type="scientific">Rhizophora mucronata</name>
    <name type="common">Asiatic mangrove</name>
    <dbReference type="NCBI Taxonomy" id="61149"/>
    <lineage>
        <taxon>Eukaryota</taxon>
        <taxon>Viridiplantae</taxon>
        <taxon>Streptophyta</taxon>
        <taxon>Embryophyta</taxon>
        <taxon>Tracheophyta</taxon>
        <taxon>Spermatophyta</taxon>
        <taxon>Magnoliopsida</taxon>
        <taxon>eudicotyledons</taxon>
        <taxon>Gunneridae</taxon>
        <taxon>Pentapetalae</taxon>
        <taxon>rosids</taxon>
        <taxon>fabids</taxon>
        <taxon>Malpighiales</taxon>
        <taxon>Rhizophoraceae</taxon>
        <taxon>Rhizophora</taxon>
    </lineage>
</organism>
<sequence length="32" mass="3895">MITQIQYELQPLQRLKTFYCLHSKQKLSAKQQ</sequence>
<accession>A0A2P2NCT3</accession>
<dbReference type="EMBL" id="GGEC01059811">
    <property type="protein sequence ID" value="MBX40295.1"/>
    <property type="molecule type" value="Transcribed_RNA"/>
</dbReference>
<evidence type="ECO:0000313" key="1">
    <source>
        <dbReference type="EMBL" id="MBX40295.1"/>
    </source>
</evidence>
<dbReference type="AlphaFoldDB" id="A0A2P2NCT3"/>
<reference evidence="1" key="1">
    <citation type="submission" date="2018-02" db="EMBL/GenBank/DDBJ databases">
        <title>Rhizophora mucronata_Transcriptome.</title>
        <authorList>
            <person name="Meera S.P."/>
            <person name="Sreeshan A."/>
            <person name="Augustine A."/>
        </authorList>
    </citation>
    <scope>NUCLEOTIDE SEQUENCE</scope>
    <source>
        <tissue evidence="1">Leaf</tissue>
    </source>
</reference>
<proteinExistence type="predicted"/>
<protein>
    <submittedName>
        <fullName evidence="1">Uncharacterized protein</fullName>
    </submittedName>
</protein>
<name>A0A2P2NCT3_RHIMU</name>